<dbReference type="Proteomes" id="UP000014809">
    <property type="component" value="Chromosome"/>
</dbReference>
<evidence type="ECO:0000313" key="6">
    <source>
        <dbReference type="Proteomes" id="UP000014809"/>
    </source>
</evidence>
<dbReference type="KEGG" id="cter:A606_08995"/>
<dbReference type="STRING" id="1200352.A606_08995"/>
<dbReference type="HOGENOM" id="CLU_000604_1_22_11"/>
<dbReference type="Pfam" id="PF00005">
    <property type="entry name" value="ABC_tran"/>
    <property type="match status" value="1"/>
</dbReference>
<dbReference type="OrthoDB" id="9802264at2"/>
<dbReference type="InterPro" id="IPR015854">
    <property type="entry name" value="ABC_transpr_LolD-like"/>
</dbReference>
<dbReference type="GO" id="GO:0005524">
    <property type="term" value="F:ATP binding"/>
    <property type="evidence" value="ECO:0007669"/>
    <property type="project" value="UniProtKB-KW"/>
</dbReference>
<protein>
    <submittedName>
        <fullName evidence="5">ABC transporter ATP-binding protein</fullName>
    </submittedName>
</protein>
<dbReference type="CDD" id="cd03255">
    <property type="entry name" value="ABC_MJ0796_LolCDE_FtsE"/>
    <property type="match status" value="1"/>
</dbReference>
<evidence type="ECO:0000256" key="3">
    <source>
        <dbReference type="ARBA" id="ARBA00022840"/>
    </source>
</evidence>
<dbReference type="InterPro" id="IPR027417">
    <property type="entry name" value="P-loop_NTPase"/>
</dbReference>
<dbReference type="GO" id="GO:0016887">
    <property type="term" value="F:ATP hydrolysis activity"/>
    <property type="evidence" value="ECO:0007669"/>
    <property type="project" value="InterPro"/>
</dbReference>
<dbReference type="InterPro" id="IPR003439">
    <property type="entry name" value="ABC_transporter-like_ATP-bd"/>
</dbReference>
<organism evidence="5 6">
    <name type="scientific">Corynebacterium terpenotabidum Y-11</name>
    <dbReference type="NCBI Taxonomy" id="1200352"/>
    <lineage>
        <taxon>Bacteria</taxon>
        <taxon>Bacillati</taxon>
        <taxon>Actinomycetota</taxon>
        <taxon>Actinomycetes</taxon>
        <taxon>Mycobacteriales</taxon>
        <taxon>Corynebacteriaceae</taxon>
        <taxon>Corynebacterium</taxon>
    </lineage>
</organism>
<dbReference type="InterPro" id="IPR017911">
    <property type="entry name" value="MacB-like_ATP-bd"/>
</dbReference>
<dbReference type="InterPro" id="IPR017871">
    <property type="entry name" value="ABC_transporter-like_CS"/>
</dbReference>
<evidence type="ECO:0000259" key="4">
    <source>
        <dbReference type="PROSITE" id="PS50893"/>
    </source>
</evidence>
<reference evidence="5 6" key="1">
    <citation type="submission" date="2012-06" db="EMBL/GenBank/DDBJ databases">
        <title>Complete genome sequence of Corynebacterium terpenotabidum Y-11 (=DSM 44721).</title>
        <authorList>
            <person name="Ruckert C."/>
            <person name="Albersmeier A."/>
            <person name="Al-Dilaimi A."/>
            <person name="Szczepanowski R."/>
            <person name="Kalinowski J."/>
        </authorList>
    </citation>
    <scope>NUCLEOTIDE SEQUENCE [LARGE SCALE GENOMIC DNA]</scope>
    <source>
        <strain evidence="5 6">Y-11</strain>
    </source>
</reference>
<dbReference type="InterPro" id="IPR003593">
    <property type="entry name" value="AAA+_ATPase"/>
</dbReference>
<accession>S4XID1</accession>
<dbReference type="SMART" id="SM00382">
    <property type="entry name" value="AAA"/>
    <property type="match status" value="1"/>
</dbReference>
<keyword evidence="3 5" id="KW-0067">ATP-binding</keyword>
<sequence length="231" mass="24674">MQPHSPSVRATGLTRYFTSGDESITAVDDVSLTVGRGEIAVILGPSGSGKSTLLQLLAGLDRPDAGTVTIGGVDLGGLRDRALTRLRRERVGFIFQDFQLLPRMTARQNITLPTRLAGGTVQDAEVEELAEALGMADRLDHRPGELSGGQQQRIAVARALLAQPDIVFADEPTGALDTATAGDLTDLFVWAARTRGQSFVIVTHDERLSDRADSVHRMSDGRLTTDPSSAD</sequence>
<dbReference type="SUPFAM" id="SSF52540">
    <property type="entry name" value="P-loop containing nucleoside triphosphate hydrolases"/>
    <property type="match status" value="1"/>
</dbReference>
<dbReference type="PANTHER" id="PTHR24220">
    <property type="entry name" value="IMPORT ATP-BINDING PROTEIN"/>
    <property type="match status" value="1"/>
</dbReference>
<feature type="domain" description="ABC transporter" evidence="4">
    <location>
        <begin position="8"/>
        <end position="231"/>
    </location>
</feature>
<dbReference type="EMBL" id="CP003696">
    <property type="protein sequence ID" value="AGP31440.1"/>
    <property type="molecule type" value="Genomic_DNA"/>
</dbReference>
<dbReference type="PATRIC" id="fig|1200352.3.peg.1829"/>
<dbReference type="PROSITE" id="PS50893">
    <property type="entry name" value="ABC_TRANSPORTER_2"/>
    <property type="match status" value="1"/>
</dbReference>
<dbReference type="GO" id="GO:0098796">
    <property type="term" value="C:membrane protein complex"/>
    <property type="evidence" value="ECO:0007669"/>
    <property type="project" value="UniProtKB-ARBA"/>
</dbReference>
<dbReference type="Gene3D" id="3.40.50.300">
    <property type="entry name" value="P-loop containing nucleotide triphosphate hydrolases"/>
    <property type="match status" value="1"/>
</dbReference>
<dbReference type="AlphaFoldDB" id="S4XID1"/>
<dbReference type="PROSITE" id="PS00211">
    <property type="entry name" value="ABC_TRANSPORTER_1"/>
    <property type="match status" value="1"/>
</dbReference>
<dbReference type="FunFam" id="3.40.50.300:FF:000032">
    <property type="entry name" value="Export ABC transporter ATP-binding protein"/>
    <property type="match status" value="1"/>
</dbReference>
<keyword evidence="2" id="KW-0547">Nucleotide-binding</keyword>
<proteinExistence type="predicted"/>
<dbReference type="RefSeq" id="WP_020441796.1">
    <property type="nucleotide sequence ID" value="NC_021663.1"/>
</dbReference>
<gene>
    <name evidence="5" type="ORF">A606_08995</name>
</gene>
<keyword evidence="1" id="KW-0813">Transport</keyword>
<dbReference type="GO" id="GO:0022857">
    <property type="term" value="F:transmembrane transporter activity"/>
    <property type="evidence" value="ECO:0007669"/>
    <property type="project" value="TreeGrafter"/>
</dbReference>
<dbReference type="eggNOG" id="COG1136">
    <property type="taxonomic scope" value="Bacteria"/>
</dbReference>
<name>S4XID1_9CORY</name>
<dbReference type="GO" id="GO:0005886">
    <property type="term" value="C:plasma membrane"/>
    <property type="evidence" value="ECO:0007669"/>
    <property type="project" value="TreeGrafter"/>
</dbReference>
<evidence type="ECO:0000256" key="2">
    <source>
        <dbReference type="ARBA" id="ARBA00022741"/>
    </source>
</evidence>
<dbReference type="PANTHER" id="PTHR24220:SF685">
    <property type="entry name" value="ABC TRANSPORTER RELATED"/>
    <property type="match status" value="1"/>
</dbReference>
<evidence type="ECO:0000256" key="1">
    <source>
        <dbReference type="ARBA" id="ARBA00022448"/>
    </source>
</evidence>
<keyword evidence="6" id="KW-1185">Reference proteome</keyword>
<evidence type="ECO:0000313" key="5">
    <source>
        <dbReference type="EMBL" id="AGP31440.1"/>
    </source>
</evidence>